<dbReference type="InterPro" id="IPR011051">
    <property type="entry name" value="RmlC_Cupin_sf"/>
</dbReference>
<dbReference type="PANTHER" id="PTHR11019:SF159">
    <property type="entry name" value="TRANSCRIPTIONAL REGULATOR-RELATED"/>
    <property type="match status" value="1"/>
</dbReference>
<dbReference type="SUPFAM" id="SSF46689">
    <property type="entry name" value="Homeodomain-like"/>
    <property type="match status" value="1"/>
</dbReference>
<reference evidence="7" key="1">
    <citation type="submission" date="2016-02" db="EMBL/GenBank/DDBJ databases">
        <authorList>
            <person name="Holder M.E."/>
            <person name="Ajami N.J."/>
            <person name="Petrosino J.F."/>
        </authorList>
    </citation>
    <scope>NUCLEOTIDE SEQUENCE [LARGE SCALE GENOMIC DNA]</scope>
    <source>
        <strain evidence="7">DSM 12838</strain>
    </source>
</reference>
<dbReference type="GO" id="GO:0043565">
    <property type="term" value="F:sequence-specific DNA binding"/>
    <property type="evidence" value="ECO:0007669"/>
    <property type="project" value="InterPro"/>
</dbReference>
<proteinExistence type="predicted"/>
<evidence type="ECO:0000313" key="7">
    <source>
        <dbReference type="Proteomes" id="UP000063964"/>
    </source>
</evidence>
<dbReference type="InterPro" id="IPR018060">
    <property type="entry name" value="HTH_AraC"/>
</dbReference>
<protein>
    <submittedName>
        <fullName evidence="6">AraC family transcriptional regulator</fullName>
    </submittedName>
</protein>
<dbReference type="AlphaFoldDB" id="A0A109W6Q2"/>
<sequence length="263" mass="30001">MPESYRQIEVKSYDVPFSRLSRPVFWFNDSLRAGTWSNRHIHDDWGELAFVRAGYMVVCAEPGNYLAPPHRAVWIPPGLSHEWYLPEDSIDCSLYVRPDVLREYPRFLSYHALEISPLVRELIVFLSVQDWPYPEGVVSRAVAVLFDQLVLAPETDMPLAMPHDRRLIGLCTALLKEPHICRTVPQWCDLLGMSERTLARLFKEQTGETFGRWRQKIRLQHAAVELRTGASVTSVALGCGYASVSAFISAFKDFFGCTPGRMP</sequence>
<dbReference type="EMBL" id="CP014230">
    <property type="protein sequence ID" value="AMD93978.1"/>
    <property type="molecule type" value="Genomic_DNA"/>
</dbReference>
<dbReference type="GO" id="GO:0003700">
    <property type="term" value="F:DNA-binding transcription factor activity"/>
    <property type="evidence" value="ECO:0007669"/>
    <property type="project" value="InterPro"/>
</dbReference>
<keyword evidence="1" id="KW-0678">Repressor</keyword>
<evidence type="ECO:0000256" key="3">
    <source>
        <dbReference type="ARBA" id="ARBA00023125"/>
    </source>
</evidence>
<dbReference type="STRING" id="888061.AXF15_02430"/>
<dbReference type="Proteomes" id="UP000063964">
    <property type="component" value="Chromosome"/>
</dbReference>
<evidence type="ECO:0000256" key="2">
    <source>
        <dbReference type="ARBA" id="ARBA00023015"/>
    </source>
</evidence>
<dbReference type="InterPro" id="IPR018062">
    <property type="entry name" value="HTH_AraC-typ_CS"/>
</dbReference>
<organism evidence="6 7">
    <name type="scientific">Desulfomicrobium orale DSM 12838</name>
    <dbReference type="NCBI Taxonomy" id="888061"/>
    <lineage>
        <taxon>Bacteria</taxon>
        <taxon>Pseudomonadati</taxon>
        <taxon>Thermodesulfobacteriota</taxon>
        <taxon>Desulfovibrionia</taxon>
        <taxon>Desulfovibrionales</taxon>
        <taxon>Desulfomicrobiaceae</taxon>
        <taxon>Desulfomicrobium</taxon>
    </lineage>
</organism>
<keyword evidence="3" id="KW-0238">DNA-binding</keyword>
<keyword evidence="7" id="KW-1185">Reference proteome</keyword>
<dbReference type="OrthoDB" id="9804543at2"/>
<dbReference type="FunFam" id="1.10.10.60:FF:000132">
    <property type="entry name" value="AraC family transcriptional regulator"/>
    <property type="match status" value="1"/>
</dbReference>
<dbReference type="SMART" id="SM00342">
    <property type="entry name" value="HTH_ARAC"/>
    <property type="match status" value="1"/>
</dbReference>
<dbReference type="PANTHER" id="PTHR11019">
    <property type="entry name" value="HTH-TYPE TRANSCRIPTIONAL REGULATOR NIMR"/>
    <property type="match status" value="1"/>
</dbReference>
<evidence type="ECO:0000259" key="5">
    <source>
        <dbReference type="PROSITE" id="PS01124"/>
    </source>
</evidence>
<evidence type="ECO:0000313" key="6">
    <source>
        <dbReference type="EMBL" id="AMD93978.1"/>
    </source>
</evidence>
<keyword evidence="4" id="KW-0804">Transcription</keyword>
<keyword evidence="2" id="KW-0805">Transcription regulation</keyword>
<dbReference type="SUPFAM" id="SSF51182">
    <property type="entry name" value="RmlC-like cupins"/>
    <property type="match status" value="1"/>
</dbReference>
<dbReference type="CDD" id="cd06124">
    <property type="entry name" value="cupin_NimR-like_N"/>
    <property type="match status" value="1"/>
</dbReference>
<dbReference type="PROSITE" id="PS00041">
    <property type="entry name" value="HTH_ARAC_FAMILY_1"/>
    <property type="match status" value="1"/>
</dbReference>
<evidence type="ECO:0000256" key="4">
    <source>
        <dbReference type="ARBA" id="ARBA00023163"/>
    </source>
</evidence>
<dbReference type="Pfam" id="PF12833">
    <property type="entry name" value="HTH_18"/>
    <property type="match status" value="1"/>
</dbReference>
<evidence type="ECO:0000256" key="1">
    <source>
        <dbReference type="ARBA" id="ARBA00022491"/>
    </source>
</evidence>
<accession>A0A109W6Q2</accession>
<dbReference type="Gene3D" id="1.10.10.60">
    <property type="entry name" value="Homeodomain-like"/>
    <property type="match status" value="2"/>
</dbReference>
<name>A0A109W6Q2_9BACT</name>
<feature type="domain" description="HTH araC/xylS-type" evidence="5">
    <location>
        <begin position="165"/>
        <end position="263"/>
    </location>
</feature>
<dbReference type="PROSITE" id="PS01124">
    <property type="entry name" value="HTH_ARAC_FAMILY_2"/>
    <property type="match status" value="1"/>
</dbReference>
<dbReference type="KEGG" id="doa:AXF15_02430"/>
<dbReference type="InterPro" id="IPR009057">
    <property type="entry name" value="Homeodomain-like_sf"/>
</dbReference>
<gene>
    <name evidence="6" type="ORF">AXF15_02430</name>
</gene>